<organism evidence="2 3">
    <name type="scientific">Monoraphidium neglectum</name>
    <dbReference type="NCBI Taxonomy" id="145388"/>
    <lineage>
        <taxon>Eukaryota</taxon>
        <taxon>Viridiplantae</taxon>
        <taxon>Chlorophyta</taxon>
        <taxon>core chlorophytes</taxon>
        <taxon>Chlorophyceae</taxon>
        <taxon>CS clade</taxon>
        <taxon>Sphaeropleales</taxon>
        <taxon>Selenastraceae</taxon>
        <taxon>Monoraphidium</taxon>
    </lineage>
</organism>
<protein>
    <submittedName>
        <fullName evidence="2">Uncharacterized protein</fullName>
    </submittedName>
</protein>
<dbReference type="OrthoDB" id="557315at2759"/>
<feature type="chain" id="PRO_5002245499" evidence="1">
    <location>
        <begin position="25"/>
        <end position="302"/>
    </location>
</feature>
<evidence type="ECO:0000313" key="3">
    <source>
        <dbReference type="Proteomes" id="UP000054498"/>
    </source>
</evidence>
<evidence type="ECO:0000313" key="2">
    <source>
        <dbReference type="EMBL" id="KIZ06333.1"/>
    </source>
</evidence>
<keyword evidence="3" id="KW-1185">Reference proteome</keyword>
<feature type="signal peptide" evidence="1">
    <location>
        <begin position="1"/>
        <end position="24"/>
    </location>
</feature>
<dbReference type="AlphaFoldDB" id="A0A0D2K7Y0"/>
<gene>
    <name evidence="2" type="ORF">MNEG_1631</name>
</gene>
<sequence>MWRSQALCALTVACVLALAPGASAGKCDAECRPGSSTYCLARIAGTCASQANAGCKQKPNEPCDLYADSASACANTAHCPGGVLLLRDGIANAAFPKWKAVPDVLHSAADAASGIESLAMGTTQGQPYNAIFAKLWSSASSNANPWSSTFYTNGAKPVGLAVNDFAHRTRHLLHVHLGTRIAKLRECARAAAAAINWAANTWSPSAYKGPECDFKGIPTANDGGHPDVGGAPMGVGSAVWAAFNKVPLQSLKAPPSTTDIPAHHTSLAVTRVSNQSKYYFAILLANAAGKHNTGEYQFLESS</sequence>
<dbReference type="Proteomes" id="UP000054498">
    <property type="component" value="Unassembled WGS sequence"/>
</dbReference>
<dbReference type="Gene3D" id="3.30.428.30">
    <property type="entry name" value="HIT family - CDH-like"/>
    <property type="match status" value="1"/>
</dbReference>
<keyword evidence="1" id="KW-0732">Signal</keyword>
<evidence type="ECO:0000256" key="1">
    <source>
        <dbReference type="SAM" id="SignalP"/>
    </source>
</evidence>
<name>A0A0D2K7Y0_9CHLO</name>
<dbReference type="InterPro" id="IPR036265">
    <property type="entry name" value="HIT-like_sf"/>
</dbReference>
<reference evidence="2 3" key="1">
    <citation type="journal article" date="2013" name="BMC Genomics">
        <title>Reconstruction of the lipid metabolism for the microalga Monoraphidium neglectum from its genome sequence reveals characteristics suitable for biofuel production.</title>
        <authorList>
            <person name="Bogen C."/>
            <person name="Al-Dilaimi A."/>
            <person name="Albersmeier A."/>
            <person name="Wichmann J."/>
            <person name="Grundmann M."/>
            <person name="Rupp O."/>
            <person name="Lauersen K.J."/>
            <person name="Blifernez-Klassen O."/>
            <person name="Kalinowski J."/>
            <person name="Goesmann A."/>
            <person name="Mussgnug J.H."/>
            <person name="Kruse O."/>
        </authorList>
    </citation>
    <scope>NUCLEOTIDE SEQUENCE [LARGE SCALE GENOMIC DNA]</scope>
    <source>
        <strain evidence="2 3">SAG 48.87</strain>
    </source>
</reference>
<dbReference type="KEGG" id="mng:MNEG_1631"/>
<proteinExistence type="predicted"/>
<accession>A0A0D2K7Y0</accession>
<dbReference type="GeneID" id="25734056"/>
<dbReference type="EMBL" id="KK100386">
    <property type="protein sequence ID" value="KIZ06333.1"/>
    <property type="molecule type" value="Genomic_DNA"/>
</dbReference>
<dbReference type="RefSeq" id="XP_013905352.1">
    <property type="nucleotide sequence ID" value="XM_014049898.1"/>
</dbReference>